<evidence type="ECO:0000313" key="1">
    <source>
        <dbReference type="EMBL" id="MFC4584841.1"/>
    </source>
</evidence>
<evidence type="ECO:0000313" key="2">
    <source>
        <dbReference type="Proteomes" id="UP001595891"/>
    </source>
</evidence>
<proteinExistence type="predicted"/>
<protein>
    <submittedName>
        <fullName evidence="1">Uncharacterized protein</fullName>
    </submittedName>
</protein>
<keyword evidence="2" id="KW-1185">Reference proteome</keyword>
<name>A0ABV9E5R8_9ACTN</name>
<dbReference type="Proteomes" id="UP001595891">
    <property type="component" value="Unassembled WGS sequence"/>
</dbReference>
<reference evidence="2" key="1">
    <citation type="journal article" date="2019" name="Int. J. Syst. Evol. Microbiol.">
        <title>The Global Catalogue of Microorganisms (GCM) 10K type strain sequencing project: providing services to taxonomists for standard genome sequencing and annotation.</title>
        <authorList>
            <consortium name="The Broad Institute Genomics Platform"/>
            <consortium name="The Broad Institute Genome Sequencing Center for Infectious Disease"/>
            <person name="Wu L."/>
            <person name="Ma J."/>
        </authorList>
    </citation>
    <scope>NUCLEOTIDE SEQUENCE [LARGE SCALE GENOMIC DNA]</scope>
    <source>
        <strain evidence="2">CCUG 49560</strain>
    </source>
</reference>
<dbReference type="EMBL" id="JBHSFN010000001">
    <property type="protein sequence ID" value="MFC4584841.1"/>
    <property type="molecule type" value="Genomic_DNA"/>
</dbReference>
<dbReference type="RefSeq" id="WP_262847403.1">
    <property type="nucleotide sequence ID" value="NZ_JANZYP010000063.1"/>
</dbReference>
<organism evidence="1 2">
    <name type="scientific">Sphaerisporangium corydalis</name>
    <dbReference type="NCBI Taxonomy" id="1441875"/>
    <lineage>
        <taxon>Bacteria</taxon>
        <taxon>Bacillati</taxon>
        <taxon>Actinomycetota</taxon>
        <taxon>Actinomycetes</taxon>
        <taxon>Streptosporangiales</taxon>
        <taxon>Streptosporangiaceae</taxon>
        <taxon>Sphaerisporangium</taxon>
    </lineage>
</organism>
<accession>A0ABV9E5R8</accession>
<sequence>MRESSRLLSRRGLLCASIGLGMFVGLETAGVASAAVVGEHAGLAPSRAVPWQARHNLTSAQYQAEFDRLTGLGYRLVHVDGYTVGGQDWYAAIWEKSAGPAWVARHGLTSAQYQAEFDRLVGLGYRLVHVSGYGAGSQDRYAAIWEKSAGPAWVARHGLTSAQYQAEFDRLVGLGYRLVHVSGYGIGSQDRYAAIWEKSAGPAWVARHGLTSAQYQAEFDRLVGLGHRLVHVDGYTVAGQDRYAAIWDRGASPRWAARHGLSSAGYQQAFDQFVRQGYRLATVSGYGSGSTRFAALWVG</sequence>
<dbReference type="Pfam" id="PF17660">
    <property type="entry name" value="BTRD1"/>
    <property type="match status" value="5"/>
</dbReference>
<dbReference type="InterPro" id="IPR049511">
    <property type="entry name" value="PGH-like_rpt"/>
</dbReference>
<comment type="caution">
    <text evidence="1">The sequence shown here is derived from an EMBL/GenBank/DDBJ whole genome shotgun (WGS) entry which is preliminary data.</text>
</comment>
<gene>
    <name evidence="1" type="ORF">ACFO8L_02060</name>
</gene>